<reference evidence="2" key="1">
    <citation type="submission" date="2023-03" db="EMBL/GenBank/DDBJ databases">
        <title>Massive genome expansion in bonnet fungi (Mycena s.s.) driven by repeated elements and novel gene families across ecological guilds.</title>
        <authorList>
            <consortium name="Lawrence Berkeley National Laboratory"/>
            <person name="Harder C.B."/>
            <person name="Miyauchi S."/>
            <person name="Viragh M."/>
            <person name="Kuo A."/>
            <person name="Thoen E."/>
            <person name="Andreopoulos B."/>
            <person name="Lu D."/>
            <person name="Skrede I."/>
            <person name="Drula E."/>
            <person name="Henrissat B."/>
            <person name="Morin E."/>
            <person name="Kohler A."/>
            <person name="Barry K."/>
            <person name="LaButti K."/>
            <person name="Morin E."/>
            <person name="Salamov A."/>
            <person name="Lipzen A."/>
            <person name="Mereny Z."/>
            <person name="Hegedus B."/>
            <person name="Baldrian P."/>
            <person name="Stursova M."/>
            <person name="Weitz H."/>
            <person name="Taylor A."/>
            <person name="Grigoriev I.V."/>
            <person name="Nagy L.G."/>
            <person name="Martin F."/>
            <person name="Kauserud H."/>
        </authorList>
    </citation>
    <scope>NUCLEOTIDE SEQUENCE</scope>
    <source>
        <strain evidence="2">CBHHK002</strain>
    </source>
</reference>
<evidence type="ECO:0000313" key="2">
    <source>
        <dbReference type="EMBL" id="KAJ7315192.1"/>
    </source>
</evidence>
<dbReference type="Proteomes" id="UP001218218">
    <property type="component" value="Unassembled WGS sequence"/>
</dbReference>
<feature type="transmembrane region" description="Helical" evidence="1">
    <location>
        <begin position="78"/>
        <end position="102"/>
    </location>
</feature>
<protein>
    <submittedName>
        <fullName evidence="2">Uncharacterized protein</fullName>
    </submittedName>
</protein>
<keyword evidence="1" id="KW-0472">Membrane</keyword>
<sequence>MGVLSSQFANYFTWYNDKTPLKIIVGVLALLTLPKSIQALLTHPGGVASRQSTHGEIRRVPYVQSYFCWRLWVISKKWYVVVPITVLLFFAFLSIVVATYYITVEQNNPIKEWFAAHLGSVFAGDIPHNGVLPTHIPEGCAPSNCLSAQFGFPPQRIQLTNERPDRRSLTLWYIRSPHLGDREAKISMTDVHLIVSTAYNVPLPKLYAVSMMWTLNARRAITAYPSSEHGMTGTSNEISGRRSRAHAIPQFDVVMSSGSRETSRLRTTCLGGTWNPGALAFAPGEMSLNATYRTPSRLQRIQATHASGGHSTL</sequence>
<keyword evidence="1" id="KW-0812">Transmembrane</keyword>
<name>A0AAD6ZBK0_9AGAR</name>
<evidence type="ECO:0000313" key="3">
    <source>
        <dbReference type="Proteomes" id="UP001218218"/>
    </source>
</evidence>
<keyword evidence="1" id="KW-1133">Transmembrane helix</keyword>
<gene>
    <name evidence="2" type="ORF">DFH08DRAFT_820793</name>
</gene>
<accession>A0AAD6ZBK0</accession>
<comment type="caution">
    <text evidence="2">The sequence shown here is derived from an EMBL/GenBank/DDBJ whole genome shotgun (WGS) entry which is preliminary data.</text>
</comment>
<dbReference type="EMBL" id="JARIHO010000063">
    <property type="protein sequence ID" value="KAJ7315192.1"/>
    <property type="molecule type" value="Genomic_DNA"/>
</dbReference>
<dbReference type="AlphaFoldDB" id="A0AAD6ZBK0"/>
<proteinExistence type="predicted"/>
<organism evidence="2 3">
    <name type="scientific">Mycena albidolilacea</name>
    <dbReference type="NCBI Taxonomy" id="1033008"/>
    <lineage>
        <taxon>Eukaryota</taxon>
        <taxon>Fungi</taxon>
        <taxon>Dikarya</taxon>
        <taxon>Basidiomycota</taxon>
        <taxon>Agaricomycotina</taxon>
        <taxon>Agaricomycetes</taxon>
        <taxon>Agaricomycetidae</taxon>
        <taxon>Agaricales</taxon>
        <taxon>Marasmiineae</taxon>
        <taxon>Mycenaceae</taxon>
        <taxon>Mycena</taxon>
    </lineage>
</organism>
<evidence type="ECO:0000256" key="1">
    <source>
        <dbReference type="SAM" id="Phobius"/>
    </source>
</evidence>
<keyword evidence="3" id="KW-1185">Reference proteome</keyword>